<organism evidence="1 2">
    <name type="scientific">Nocardiopsis tropica</name>
    <dbReference type="NCBI Taxonomy" id="109330"/>
    <lineage>
        <taxon>Bacteria</taxon>
        <taxon>Bacillati</taxon>
        <taxon>Actinomycetota</taxon>
        <taxon>Actinomycetes</taxon>
        <taxon>Streptosporangiales</taxon>
        <taxon>Nocardiopsidaceae</taxon>
        <taxon>Nocardiopsis</taxon>
    </lineage>
</organism>
<reference evidence="1 2" key="1">
    <citation type="submission" date="2024-06" db="EMBL/GenBank/DDBJ databases">
        <authorList>
            <person name="Bataeva Y.V."/>
            <person name="Grigorian L.N."/>
            <person name="Solomentsev V.I."/>
        </authorList>
    </citation>
    <scope>NUCLEOTIDE SEQUENCE [LARGE SCALE GENOMIC DNA]</scope>
    <source>
        <strain evidence="2">SCPM-O-B-12605 (RCAM04882)</strain>
    </source>
</reference>
<sequence length="136" mass="15573">MRSVVFPMWRAGVFSIGLSDILRGVPENNWKWVLLEFDGAGTMPRGMTFRQLEEELMGREGGVSLGWEEVKDFSEGLHQEIEMRMVAVDWSVSVEFDTFLDSDFYVAVEARDSREWEVWEGVAEGLARSLSEAYLP</sequence>
<dbReference type="PROSITE" id="PS00307">
    <property type="entry name" value="LECTIN_LEGUME_BETA"/>
    <property type="match status" value="1"/>
</dbReference>
<dbReference type="InterPro" id="IPR019825">
    <property type="entry name" value="Lectin_legB_Mn/Ca_BS"/>
</dbReference>
<keyword evidence="2" id="KW-1185">Reference proteome</keyword>
<comment type="caution">
    <text evidence="1">The sequence shown here is derived from an EMBL/GenBank/DDBJ whole genome shotgun (WGS) entry which is preliminary data.</text>
</comment>
<gene>
    <name evidence="1" type="ORF">ABUK86_23505</name>
</gene>
<name>A0ABV2A078_9ACTN</name>
<evidence type="ECO:0000313" key="2">
    <source>
        <dbReference type="Proteomes" id="UP001432401"/>
    </source>
</evidence>
<evidence type="ECO:0000313" key="1">
    <source>
        <dbReference type="EMBL" id="MES0836762.1"/>
    </source>
</evidence>
<dbReference type="Proteomes" id="UP001432401">
    <property type="component" value="Unassembled WGS sequence"/>
</dbReference>
<dbReference type="RefSeq" id="WP_352985617.1">
    <property type="nucleotide sequence ID" value="NZ_JBEQNA010000013.1"/>
</dbReference>
<dbReference type="EMBL" id="JBEQNB010000014">
    <property type="protein sequence ID" value="MES0836762.1"/>
    <property type="molecule type" value="Genomic_DNA"/>
</dbReference>
<accession>A0ABV2A078</accession>
<proteinExistence type="predicted"/>
<protein>
    <submittedName>
        <fullName evidence="1">Uncharacterized protein</fullName>
    </submittedName>
</protein>